<geneLocation type="plasmid" evidence="3 4">
    <name>unnamed</name>
</geneLocation>
<dbReference type="GO" id="GO:0007059">
    <property type="term" value="P:chromosome segregation"/>
    <property type="evidence" value="ECO:0007669"/>
    <property type="project" value="TreeGrafter"/>
</dbReference>
<comment type="similarity">
    <text evidence="1">Belongs to the ParB family.</text>
</comment>
<dbReference type="CDD" id="cd16405">
    <property type="entry name" value="RepB_like_N"/>
    <property type="match status" value="1"/>
</dbReference>
<dbReference type="RefSeq" id="WP_085378997.1">
    <property type="nucleotide sequence ID" value="NZ_CP020613.1"/>
</dbReference>
<dbReference type="Gene3D" id="3.90.1530.30">
    <property type="match status" value="1"/>
</dbReference>
<dbReference type="Proteomes" id="UP000193017">
    <property type="component" value="Plasmid unnamed"/>
</dbReference>
<keyword evidence="4" id="KW-1185">Reference proteome</keyword>
<proteinExistence type="inferred from homology"/>
<organism evidence="3 4">
    <name type="scientific">Paracoccus contaminans</name>
    <dbReference type="NCBI Taxonomy" id="1945662"/>
    <lineage>
        <taxon>Bacteria</taxon>
        <taxon>Pseudomonadati</taxon>
        <taxon>Pseudomonadota</taxon>
        <taxon>Alphaproteobacteria</taxon>
        <taxon>Rhodobacterales</taxon>
        <taxon>Paracoccaceae</taxon>
        <taxon>Paracoccus</taxon>
    </lineage>
</organism>
<dbReference type="Pfam" id="PF07506">
    <property type="entry name" value="RepB"/>
    <property type="match status" value="1"/>
</dbReference>
<dbReference type="OrthoDB" id="7908920at2"/>
<dbReference type="GO" id="GO:0005694">
    <property type="term" value="C:chromosome"/>
    <property type="evidence" value="ECO:0007669"/>
    <property type="project" value="TreeGrafter"/>
</dbReference>
<dbReference type="PANTHER" id="PTHR33375">
    <property type="entry name" value="CHROMOSOME-PARTITIONING PROTEIN PARB-RELATED"/>
    <property type="match status" value="1"/>
</dbReference>
<dbReference type="InterPro" id="IPR017819">
    <property type="entry name" value="Plasmid_partition_RepB"/>
</dbReference>
<protein>
    <submittedName>
        <fullName evidence="3">Plasmid partitioning protein RepB</fullName>
    </submittedName>
</protein>
<evidence type="ECO:0000313" key="4">
    <source>
        <dbReference type="Proteomes" id="UP000193017"/>
    </source>
</evidence>
<dbReference type="InterPro" id="IPR037972">
    <property type="entry name" value="RepB_N"/>
</dbReference>
<name>A0A1W6D1L3_9RHOB</name>
<dbReference type="AlphaFoldDB" id="A0A1W6D1L3"/>
<dbReference type="InterPro" id="IPR003115">
    <property type="entry name" value="ParB_N"/>
</dbReference>
<accession>A0A1W6D1L3</accession>
<dbReference type="Gene3D" id="1.10.10.2830">
    <property type="match status" value="1"/>
</dbReference>
<dbReference type="InterPro" id="IPR036086">
    <property type="entry name" value="ParB/Sulfiredoxin_sf"/>
</dbReference>
<dbReference type="Pfam" id="PF02195">
    <property type="entry name" value="ParB_N"/>
    <property type="match status" value="1"/>
</dbReference>
<dbReference type="NCBIfam" id="TIGR03454">
    <property type="entry name" value="partition_RepB"/>
    <property type="match status" value="1"/>
</dbReference>
<dbReference type="GO" id="GO:0003677">
    <property type="term" value="F:DNA binding"/>
    <property type="evidence" value="ECO:0007669"/>
    <property type="project" value="InterPro"/>
</dbReference>
<reference evidence="3 4" key="1">
    <citation type="submission" date="2017-03" db="EMBL/GenBank/DDBJ databases">
        <title>Genome sequence of Paracoccus contaminans isolated from a water microcosm.</title>
        <authorList>
            <person name="Aurass P."/>
            <person name="Karste S."/>
            <person name="Trost E."/>
            <person name="Glaeser S.P."/>
            <person name="Kaempfer P."/>
            <person name="Flieger A."/>
        </authorList>
    </citation>
    <scope>NUCLEOTIDE SEQUENCE [LARGE SCALE GENOMIC DNA]</scope>
    <source>
        <strain evidence="4">RKI 16-01929T\LMG 29738T\CCM 8701T\CIP 111112T</strain>
        <plasmid evidence="4">Plasmid unnamed</plasmid>
    </source>
</reference>
<dbReference type="KEGG" id="pcon:B0A89_14230"/>
<evidence type="ECO:0000259" key="2">
    <source>
        <dbReference type="SMART" id="SM00470"/>
    </source>
</evidence>
<dbReference type="InterPro" id="IPR050336">
    <property type="entry name" value="Chromosome_partition/occlusion"/>
</dbReference>
<dbReference type="InterPro" id="IPR004437">
    <property type="entry name" value="ParB/RepB/Spo0J"/>
</dbReference>
<gene>
    <name evidence="3" type="ORF">B0A89_14230</name>
</gene>
<keyword evidence="3" id="KW-0614">Plasmid</keyword>
<dbReference type="InterPro" id="IPR011111">
    <property type="entry name" value="Plasmid_RepB"/>
</dbReference>
<dbReference type="EMBL" id="CP020613">
    <property type="protein sequence ID" value="ARJ70985.1"/>
    <property type="molecule type" value="Genomic_DNA"/>
</dbReference>
<dbReference type="SUPFAM" id="SSF110849">
    <property type="entry name" value="ParB/Sulfiredoxin"/>
    <property type="match status" value="1"/>
</dbReference>
<dbReference type="PANTHER" id="PTHR33375:SF1">
    <property type="entry name" value="CHROMOSOME-PARTITIONING PROTEIN PARB-RELATED"/>
    <property type="match status" value="1"/>
</dbReference>
<dbReference type="NCBIfam" id="TIGR00180">
    <property type="entry name" value="parB_part"/>
    <property type="match status" value="1"/>
</dbReference>
<dbReference type="SUPFAM" id="SSF109709">
    <property type="entry name" value="KorB DNA-binding domain-like"/>
    <property type="match status" value="1"/>
</dbReference>
<dbReference type="SMART" id="SM00470">
    <property type="entry name" value="ParB"/>
    <property type="match status" value="1"/>
</dbReference>
<evidence type="ECO:0000313" key="3">
    <source>
        <dbReference type="EMBL" id="ARJ70985.1"/>
    </source>
</evidence>
<sequence length="302" mass="32559">MARKDLLKGLMEAPAAKGDPAPLPRYDRGAIGAVSKSISDLRNRAIIDVLPELIDPAGLPDRLDEDAEGLAALVASIRDYGQQVPVLLRHSPNHEGRYEVVYGRRRVAALRALGQPVKAMLRDLNDRDLIVAQGQENSARKDLSFIEKANFAAQMVRMGFDRKVICDALSIDKTVISRMLTVTDALAEGVIRAIGAAPAAGRDRWLTLARLAAGRPARELAAAATGPDSDARFESVLASLQAPKAPAPRARPLAGADGRALGNARISNEKTVIELAGEGRAFADWLVDHIPELHRDWQQNNG</sequence>
<feature type="domain" description="ParB-like N-terminal" evidence="2">
    <location>
        <begin position="47"/>
        <end position="138"/>
    </location>
</feature>
<evidence type="ECO:0000256" key="1">
    <source>
        <dbReference type="ARBA" id="ARBA00006295"/>
    </source>
</evidence>